<dbReference type="CDD" id="cd06267">
    <property type="entry name" value="PBP1_LacI_sugar_binding-like"/>
    <property type="match status" value="1"/>
</dbReference>
<dbReference type="InterPro" id="IPR000843">
    <property type="entry name" value="HTH_LacI"/>
</dbReference>
<dbReference type="PROSITE" id="PS50932">
    <property type="entry name" value="HTH_LACI_2"/>
    <property type="match status" value="1"/>
</dbReference>
<dbReference type="GO" id="GO:0003700">
    <property type="term" value="F:DNA-binding transcription factor activity"/>
    <property type="evidence" value="ECO:0007669"/>
    <property type="project" value="TreeGrafter"/>
</dbReference>
<evidence type="ECO:0000256" key="2">
    <source>
        <dbReference type="ARBA" id="ARBA00023125"/>
    </source>
</evidence>
<evidence type="ECO:0000256" key="3">
    <source>
        <dbReference type="ARBA" id="ARBA00023163"/>
    </source>
</evidence>
<evidence type="ECO:0000313" key="5">
    <source>
        <dbReference type="EMBL" id="MRH41595.1"/>
    </source>
</evidence>
<dbReference type="PANTHER" id="PTHR30146">
    <property type="entry name" value="LACI-RELATED TRANSCRIPTIONAL REPRESSOR"/>
    <property type="match status" value="1"/>
</dbReference>
<dbReference type="Pfam" id="PF00356">
    <property type="entry name" value="LacI"/>
    <property type="match status" value="1"/>
</dbReference>
<dbReference type="PROSITE" id="PS00356">
    <property type="entry name" value="HTH_LACI_1"/>
    <property type="match status" value="1"/>
</dbReference>
<sequence>MVSILDIAKHAGVSKSTVSRVLNNNENVSEKTKRVVLDVIDDLGYRPNASARALSSKKTNSIGIILERLYDPLFSELIQGIGFWDDHRYNLIYCDAKGEPEVKSRYIDYLTNGPVDGVVIFGSYISDESIIKKLSDRKFPFVLIENEFKDFETNSILMDHEGGAYKATDHLISLNHKKIAHITGNMNTKIALGRLNGFILAMQKFNLMIVPEYLAYNYSNNNKFEEGYSSMQRLLSLNERPTAIFVSDQDRAYGAIQAIADVGLKVPEDISIVSFDDQKIYNKRYNGPELTTISIPFYEMGKESVRVLIDFIEKESSNPVRKLFETKLVIKNSCARNREEAMK</sequence>
<dbReference type="InterPro" id="IPR028082">
    <property type="entry name" value="Peripla_BP_I"/>
</dbReference>
<name>A0A6A8D769_9BACI</name>
<dbReference type="EMBL" id="WJNG01000002">
    <property type="protein sequence ID" value="MRH41595.1"/>
    <property type="molecule type" value="Genomic_DNA"/>
</dbReference>
<dbReference type="Gene3D" id="1.10.260.40">
    <property type="entry name" value="lambda repressor-like DNA-binding domains"/>
    <property type="match status" value="1"/>
</dbReference>
<dbReference type="PANTHER" id="PTHR30146:SF109">
    <property type="entry name" value="HTH-TYPE TRANSCRIPTIONAL REGULATOR GALS"/>
    <property type="match status" value="1"/>
</dbReference>
<feature type="domain" description="HTH lacI-type" evidence="4">
    <location>
        <begin position="2"/>
        <end position="56"/>
    </location>
</feature>
<evidence type="ECO:0000259" key="4">
    <source>
        <dbReference type="PROSITE" id="PS50932"/>
    </source>
</evidence>
<dbReference type="PRINTS" id="PR00036">
    <property type="entry name" value="HTHLACI"/>
</dbReference>
<dbReference type="GO" id="GO:0000976">
    <property type="term" value="F:transcription cis-regulatory region binding"/>
    <property type="evidence" value="ECO:0007669"/>
    <property type="project" value="TreeGrafter"/>
</dbReference>
<dbReference type="OrthoDB" id="9788209at2"/>
<dbReference type="SUPFAM" id="SSF47413">
    <property type="entry name" value="lambda repressor-like DNA-binding domains"/>
    <property type="match status" value="1"/>
</dbReference>
<reference evidence="5" key="1">
    <citation type="submission" date="2019-11" db="EMBL/GenBank/DDBJ databases">
        <authorList>
            <person name="Li J."/>
        </authorList>
    </citation>
    <scope>NUCLEOTIDE SEQUENCE</scope>
    <source>
        <strain evidence="5">B6B</strain>
    </source>
</reference>
<dbReference type="InterPro" id="IPR046335">
    <property type="entry name" value="LacI/GalR-like_sensor"/>
</dbReference>
<evidence type="ECO:0000256" key="1">
    <source>
        <dbReference type="ARBA" id="ARBA00023015"/>
    </source>
</evidence>
<protein>
    <submittedName>
        <fullName evidence="5">LacI family DNA-binding transcriptional regulator</fullName>
    </submittedName>
</protein>
<proteinExistence type="predicted"/>
<dbReference type="RefSeq" id="WP_153735236.1">
    <property type="nucleotide sequence ID" value="NZ_WJNG01000002.1"/>
</dbReference>
<dbReference type="Gene3D" id="3.40.50.2300">
    <property type="match status" value="2"/>
</dbReference>
<gene>
    <name evidence="5" type="ORF">GH741_02775</name>
</gene>
<keyword evidence="6" id="KW-1185">Reference proteome</keyword>
<dbReference type="SUPFAM" id="SSF53822">
    <property type="entry name" value="Periplasmic binding protein-like I"/>
    <property type="match status" value="1"/>
</dbReference>
<organism evidence="5 6">
    <name type="scientific">Aquibacillus halophilus</name>
    <dbReference type="NCBI Taxonomy" id="930132"/>
    <lineage>
        <taxon>Bacteria</taxon>
        <taxon>Bacillati</taxon>
        <taxon>Bacillota</taxon>
        <taxon>Bacilli</taxon>
        <taxon>Bacillales</taxon>
        <taxon>Bacillaceae</taxon>
        <taxon>Aquibacillus</taxon>
    </lineage>
</organism>
<comment type="caution">
    <text evidence="5">The sequence shown here is derived from an EMBL/GenBank/DDBJ whole genome shotgun (WGS) entry which is preliminary data.</text>
</comment>
<keyword evidence="1" id="KW-0805">Transcription regulation</keyword>
<keyword evidence="3" id="KW-0804">Transcription</keyword>
<dbReference type="Pfam" id="PF13377">
    <property type="entry name" value="Peripla_BP_3"/>
    <property type="match status" value="1"/>
</dbReference>
<accession>A0A6A8D769</accession>
<dbReference type="Proteomes" id="UP000799092">
    <property type="component" value="Unassembled WGS sequence"/>
</dbReference>
<dbReference type="InterPro" id="IPR010982">
    <property type="entry name" value="Lambda_DNA-bd_dom_sf"/>
</dbReference>
<dbReference type="CDD" id="cd01392">
    <property type="entry name" value="HTH_LacI"/>
    <property type="match status" value="1"/>
</dbReference>
<dbReference type="AlphaFoldDB" id="A0A6A8D769"/>
<dbReference type="SMART" id="SM00354">
    <property type="entry name" value="HTH_LACI"/>
    <property type="match status" value="1"/>
</dbReference>
<keyword evidence="2 5" id="KW-0238">DNA-binding</keyword>
<evidence type="ECO:0000313" key="6">
    <source>
        <dbReference type="Proteomes" id="UP000799092"/>
    </source>
</evidence>